<evidence type="ECO:0000259" key="8">
    <source>
        <dbReference type="Pfam" id="PF13091"/>
    </source>
</evidence>
<dbReference type="EnsemblMetazoa" id="ADAC007150-RA">
    <property type="protein sequence ID" value="ADAC007150-PA"/>
    <property type="gene ID" value="ADAC007150"/>
</dbReference>
<evidence type="ECO:0000256" key="1">
    <source>
        <dbReference type="ARBA" id="ARBA00022801"/>
    </source>
</evidence>
<evidence type="ECO:0000313" key="11">
    <source>
        <dbReference type="Proteomes" id="UP000000673"/>
    </source>
</evidence>
<keyword evidence="3" id="KW-0443">Lipid metabolism</keyword>
<dbReference type="Gene3D" id="3.30.870.10">
    <property type="entry name" value="Endonuclease Chain A"/>
    <property type="match status" value="1"/>
</dbReference>
<dbReference type="VEuPathDB" id="VectorBase:ADAR2_006870"/>
<accession>W5J9S2</accession>
<dbReference type="STRING" id="43151.W5J9S2"/>
<protein>
    <recommendedName>
        <fullName evidence="5">Mitochondrial cardiolipin hydrolase</fullName>
    </recommendedName>
    <alternativeName>
        <fullName evidence="6">Mitochondrial phospholipase</fullName>
    </alternativeName>
</protein>
<dbReference type="GO" id="GO:0016042">
    <property type="term" value="P:lipid catabolic process"/>
    <property type="evidence" value="ECO:0007669"/>
    <property type="project" value="UniProtKB-KW"/>
</dbReference>
<keyword evidence="2" id="KW-0442">Lipid degradation</keyword>
<feature type="domain" description="Phospholipase D-like" evidence="8">
    <location>
        <begin position="80"/>
        <end position="276"/>
    </location>
</feature>
<comment type="similarity">
    <text evidence="4">Belongs to the phospholipase D family. MitoPLD/Zucchini subfamily.</text>
</comment>
<dbReference type="HOGENOM" id="CLU_912823_0_0_1"/>
<evidence type="ECO:0000256" key="4">
    <source>
        <dbReference type="ARBA" id="ARBA00038012"/>
    </source>
</evidence>
<dbReference type="AlphaFoldDB" id="W5J9S2"/>
<dbReference type="InterPro" id="IPR025202">
    <property type="entry name" value="PLD-like_dom"/>
</dbReference>
<evidence type="ECO:0000256" key="6">
    <source>
        <dbReference type="ARBA" id="ARBA00043167"/>
    </source>
</evidence>
<reference evidence="10" key="4">
    <citation type="submission" date="2015-06" db="UniProtKB">
        <authorList>
            <consortium name="EnsemblMetazoa"/>
        </authorList>
    </citation>
    <scope>IDENTIFICATION</scope>
</reference>
<dbReference type="FunCoup" id="W5J9S2">
    <property type="interactions" value="104"/>
</dbReference>
<evidence type="ECO:0000256" key="2">
    <source>
        <dbReference type="ARBA" id="ARBA00022963"/>
    </source>
</evidence>
<reference evidence="9 11" key="1">
    <citation type="journal article" date="2010" name="BMC Genomics">
        <title>Combination of measures distinguishes pre-miRNAs from other stem-loops in the genome of the newly sequenced Anopheles darlingi.</title>
        <authorList>
            <person name="Mendes N.D."/>
            <person name="Freitas A.T."/>
            <person name="Vasconcelos A.T."/>
            <person name="Sagot M.F."/>
        </authorList>
    </citation>
    <scope>NUCLEOTIDE SEQUENCE</scope>
</reference>
<dbReference type="PANTHER" id="PTHR43856">
    <property type="entry name" value="CARDIOLIPIN HYDROLASE"/>
    <property type="match status" value="1"/>
</dbReference>
<dbReference type="EMBL" id="ADMH02001746">
    <property type="protein sequence ID" value="ETN61212.1"/>
    <property type="molecule type" value="Genomic_DNA"/>
</dbReference>
<reference evidence="9" key="3">
    <citation type="journal article" date="2013" name="Nucleic Acids Res.">
        <title>The genome of Anopheles darlingi, the main neotropical malaria vector.</title>
        <authorList>
            <person name="Marinotti O."/>
            <person name="Cerqueira G.C."/>
            <person name="de Almeida L.G."/>
            <person name="Ferro M.I."/>
            <person name="Loreto E.L."/>
            <person name="Zaha A."/>
            <person name="Teixeira S.M."/>
            <person name="Wespiser A.R."/>
            <person name="Almeida E Silva A."/>
            <person name="Schlindwein A.D."/>
            <person name="Pacheco A.C."/>
            <person name="Silva A.L."/>
            <person name="Graveley B.R."/>
            <person name="Walenz B.P."/>
            <person name="Lima Bde A."/>
            <person name="Ribeiro C.A."/>
            <person name="Nunes-Silva C.G."/>
            <person name="de Carvalho C.R."/>
            <person name="Soares C.M."/>
            <person name="de Menezes C.B."/>
            <person name="Matiolli C."/>
            <person name="Caffrey D."/>
            <person name="Araujo D.A."/>
            <person name="de Oliveira D.M."/>
            <person name="Golenbock D."/>
            <person name="Grisard E.C."/>
            <person name="Fantinatti-Garboggini F."/>
            <person name="de Carvalho F.M."/>
            <person name="Barcellos F.G."/>
            <person name="Prosdocimi F."/>
            <person name="May G."/>
            <person name="Azevedo Junior G.M."/>
            <person name="Guimaraes G.M."/>
            <person name="Goldman G.H."/>
            <person name="Padilha I.Q."/>
            <person name="Batista Jda S."/>
            <person name="Ferro J.A."/>
            <person name="Ribeiro J.M."/>
            <person name="Fietto J.L."/>
            <person name="Dabbas K.M."/>
            <person name="Cerdeira L."/>
            <person name="Agnez-Lima L.F."/>
            <person name="Brocchi M."/>
            <person name="de Carvalho M.O."/>
            <person name="Teixeira Mde M."/>
            <person name="Diniz Maia Mde M."/>
            <person name="Goldman M.H."/>
            <person name="Cruz Schneider M.P."/>
            <person name="Felipe M.S."/>
            <person name="Hungria M."/>
            <person name="Nicolas M.F."/>
            <person name="Pereira M."/>
            <person name="Montes M.A."/>
            <person name="Cantao M.E."/>
            <person name="Vincentz M."/>
            <person name="Rafael M.S."/>
            <person name="Silverman N."/>
            <person name="Stoco P.H."/>
            <person name="Souza R.C."/>
            <person name="Vicentini R."/>
            <person name="Gazzinelli R.T."/>
            <person name="Neves Rde O."/>
            <person name="Silva R."/>
            <person name="Astolfi-Filho S."/>
            <person name="Maciel T.E."/>
            <person name="Urmenyi T.P."/>
            <person name="Tadei W.P."/>
            <person name="Camargo E.P."/>
            <person name="de Vasconcelos A.T."/>
        </authorList>
    </citation>
    <scope>NUCLEOTIDE SEQUENCE</scope>
</reference>
<dbReference type="SUPFAM" id="SSF56024">
    <property type="entry name" value="Phospholipase D/nuclease"/>
    <property type="match status" value="1"/>
</dbReference>
<sequence length="302" mass="34169">MNPIASYFNSLGWRGKSLLIVGGLGILSEVGYELFLGIRSAIRNRKARREIAEVYFMNRRTLAIASAKPETVLTEHIERLVSMIDRAKHSISVAIYTFTTEQLRDALIRAYRRGVIVRVITCNSMVYNASTKLPELLNEGIIVRYKKETTNLMHHKFCVLDGEWLCAECLVKEHIKAIGKPLKEMEYSLFDKAIQSDLAGLRRMFGVSCGRCDARKRATAKDHNESGVDPLPPGGLLIAGSSNWTLAGLSTNWESQFYMSHPVLVSAYSLEFQRLWYELDDDLQYSQATLENGIKHIYADNL</sequence>
<dbReference type="Proteomes" id="UP000000673">
    <property type="component" value="Unassembled WGS sequence"/>
</dbReference>
<evidence type="ECO:0000256" key="7">
    <source>
        <dbReference type="SAM" id="Phobius"/>
    </source>
</evidence>
<dbReference type="eggNOG" id="ENOG502RXG9">
    <property type="taxonomic scope" value="Eukaryota"/>
</dbReference>
<dbReference type="GO" id="GO:0016891">
    <property type="term" value="F:RNA endonuclease activity producing 5'-phosphomonoesters, hydrolytic mechanism"/>
    <property type="evidence" value="ECO:0007669"/>
    <property type="project" value="TreeGrafter"/>
</dbReference>
<dbReference type="VEuPathDB" id="VectorBase:ADAC007150"/>
<dbReference type="InterPro" id="IPR051406">
    <property type="entry name" value="PLD_domain"/>
</dbReference>
<evidence type="ECO:0000313" key="9">
    <source>
        <dbReference type="EMBL" id="ETN61212.1"/>
    </source>
</evidence>
<name>W5J9S2_ANODA</name>
<gene>
    <name evidence="9" type="ORF">AND_007150</name>
</gene>
<dbReference type="GO" id="GO:0034587">
    <property type="term" value="P:piRNA processing"/>
    <property type="evidence" value="ECO:0007669"/>
    <property type="project" value="TreeGrafter"/>
</dbReference>
<dbReference type="Pfam" id="PF13091">
    <property type="entry name" value="PLDc_2"/>
    <property type="match status" value="1"/>
</dbReference>
<keyword evidence="11" id="KW-1185">Reference proteome</keyword>
<organism evidence="9">
    <name type="scientific">Anopheles darlingi</name>
    <name type="common">Mosquito</name>
    <dbReference type="NCBI Taxonomy" id="43151"/>
    <lineage>
        <taxon>Eukaryota</taxon>
        <taxon>Metazoa</taxon>
        <taxon>Ecdysozoa</taxon>
        <taxon>Arthropoda</taxon>
        <taxon>Hexapoda</taxon>
        <taxon>Insecta</taxon>
        <taxon>Pterygota</taxon>
        <taxon>Neoptera</taxon>
        <taxon>Endopterygota</taxon>
        <taxon>Diptera</taxon>
        <taxon>Nematocera</taxon>
        <taxon>Culicoidea</taxon>
        <taxon>Culicidae</taxon>
        <taxon>Anophelinae</taxon>
        <taxon>Anopheles</taxon>
    </lineage>
</organism>
<keyword evidence="1" id="KW-0378">Hydrolase</keyword>
<proteinExistence type="inferred from homology"/>
<dbReference type="PANTHER" id="PTHR43856:SF1">
    <property type="entry name" value="MITOCHONDRIAL CARDIOLIPIN HYDROLASE"/>
    <property type="match status" value="1"/>
</dbReference>
<evidence type="ECO:0000256" key="5">
    <source>
        <dbReference type="ARBA" id="ARBA00040549"/>
    </source>
</evidence>
<evidence type="ECO:0000256" key="3">
    <source>
        <dbReference type="ARBA" id="ARBA00023098"/>
    </source>
</evidence>
<feature type="transmembrane region" description="Helical" evidence="7">
    <location>
        <begin position="18"/>
        <end position="38"/>
    </location>
</feature>
<keyword evidence="7" id="KW-0472">Membrane</keyword>
<reference evidence="9" key="2">
    <citation type="submission" date="2010-05" db="EMBL/GenBank/DDBJ databases">
        <authorList>
            <person name="Almeida L.G."/>
            <person name="Nicolas M.F."/>
            <person name="Souza R.C."/>
            <person name="Vasconcelos A.T.R."/>
        </authorList>
    </citation>
    <scope>NUCLEOTIDE SEQUENCE</scope>
</reference>
<keyword evidence="7" id="KW-0812">Transmembrane</keyword>
<dbReference type="OMA" id="KESAYLM"/>
<evidence type="ECO:0000313" key="10">
    <source>
        <dbReference type="EnsemblMetazoa" id="ADAC007150-PA"/>
    </source>
</evidence>
<dbReference type="GO" id="GO:0005739">
    <property type="term" value="C:mitochondrion"/>
    <property type="evidence" value="ECO:0007669"/>
    <property type="project" value="TreeGrafter"/>
</dbReference>
<keyword evidence="7" id="KW-1133">Transmembrane helix</keyword>